<sequence>MTAGIVGVGYQGATAAGLAGWLADSGVGTLVDVRLTPLSRKPGFSKRAWADILREHGIGYLHLPALGNPKDNRAGFADAPETPAGREARDRYRALLRTEPASAALGEIAALAAEQRVALLCFEQSEDHCHRAEVLRAVRARLEGPTGAAT</sequence>
<reference evidence="2" key="1">
    <citation type="journal article" date="2019" name="Int. J. Syst. Evol. Microbiol.">
        <title>The Global Catalogue of Microorganisms (GCM) 10K type strain sequencing project: providing services to taxonomists for standard genome sequencing and annotation.</title>
        <authorList>
            <consortium name="The Broad Institute Genomics Platform"/>
            <consortium name="The Broad Institute Genome Sequencing Center for Infectious Disease"/>
            <person name="Wu L."/>
            <person name="Ma J."/>
        </authorList>
    </citation>
    <scope>NUCLEOTIDE SEQUENCE [LARGE SCALE GENOMIC DNA]</scope>
    <source>
        <strain evidence="2">NBRC 108725</strain>
    </source>
</reference>
<dbReference type="PANTHER" id="PTHR39337">
    <property type="entry name" value="BLR5642 PROTEIN"/>
    <property type="match status" value="1"/>
</dbReference>
<dbReference type="Pfam" id="PF04343">
    <property type="entry name" value="DUF488"/>
    <property type="match status" value="1"/>
</dbReference>
<evidence type="ECO:0000313" key="2">
    <source>
        <dbReference type="Proteomes" id="UP001321498"/>
    </source>
</evidence>
<keyword evidence="2" id="KW-1185">Reference proteome</keyword>
<dbReference type="InterPro" id="IPR007438">
    <property type="entry name" value="DUF488"/>
</dbReference>
<organism evidence="1 2">
    <name type="scientific">Naasia aerilata</name>
    <dbReference type="NCBI Taxonomy" id="1162966"/>
    <lineage>
        <taxon>Bacteria</taxon>
        <taxon>Bacillati</taxon>
        <taxon>Actinomycetota</taxon>
        <taxon>Actinomycetes</taxon>
        <taxon>Micrococcales</taxon>
        <taxon>Microbacteriaceae</taxon>
        <taxon>Naasia</taxon>
    </lineage>
</organism>
<dbReference type="Proteomes" id="UP001321498">
    <property type="component" value="Chromosome"/>
</dbReference>
<dbReference type="PANTHER" id="PTHR39337:SF1">
    <property type="entry name" value="BLR5642 PROTEIN"/>
    <property type="match status" value="1"/>
</dbReference>
<gene>
    <name evidence="1" type="ORF">GCM10025866_11150</name>
</gene>
<protein>
    <recommendedName>
        <fullName evidence="3">DUF488 domain-containing protein</fullName>
    </recommendedName>
</protein>
<name>A0ABM8GAG1_9MICO</name>
<dbReference type="RefSeq" id="WP_286278596.1">
    <property type="nucleotide sequence ID" value="NZ_AP027731.1"/>
</dbReference>
<proteinExistence type="predicted"/>
<evidence type="ECO:0008006" key="3">
    <source>
        <dbReference type="Google" id="ProtNLM"/>
    </source>
</evidence>
<evidence type="ECO:0000313" key="1">
    <source>
        <dbReference type="EMBL" id="BDZ45206.1"/>
    </source>
</evidence>
<dbReference type="EMBL" id="AP027731">
    <property type="protein sequence ID" value="BDZ45206.1"/>
    <property type="molecule type" value="Genomic_DNA"/>
</dbReference>
<accession>A0ABM8GAG1</accession>